<name>Q8R6R2_CALS4</name>
<dbReference type="AlphaFoldDB" id="Q8R6R2"/>
<protein>
    <submittedName>
        <fullName evidence="1">Uncharacterized protein</fullName>
    </submittedName>
</protein>
<dbReference type="STRING" id="273068.TTE2728"/>
<accession>Q8R6R2</accession>
<proteinExistence type="predicted"/>
<evidence type="ECO:0000313" key="1">
    <source>
        <dbReference type="EMBL" id="AAM25842.1"/>
    </source>
</evidence>
<dbReference type="EMBL" id="AE008691">
    <property type="protein sequence ID" value="AAM25842.1"/>
    <property type="molecule type" value="Genomic_DNA"/>
</dbReference>
<dbReference type="HOGENOM" id="CLU_3059543_0_0_9"/>
<sequence length="53" mass="6209">MTHPMAKYPSNLQNISEDWKVVRMLRGGATIMINKHKAKGKVFMIITLETWHR</sequence>
<keyword evidence="2" id="KW-1185">Reference proteome</keyword>
<dbReference type="Proteomes" id="UP000000555">
    <property type="component" value="Chromosome"/>
</dbReference>
<gene>
    <name evidence="1" type="ordered locus">TTE2728</name>
</gene>
<organism evidence="1 2">
    <name type="scientific">Caldanaerobacter subterraneus subsp. tengcongensis (strain DSM 15242 / JCM 11007 / NBRC 100824 / MB4)</name>
    <name type="common">Thermoanaerobacter tengcongensis</name>
    <dbReference type="NCBI Taxonomy" id="273068"/>
    <lineage>
        <taxon>Bacteria</taxon>
        <taxon>Bacillati</taxon>
        <taxon>Bacillota</taxon>
        <taxon>Clostridia</taxon>
        <taxon>Thermoanaerobacterales</taxon>
        <taxon>Thermoanaerobacteraceae</taxon>
        <taxon>Caldanaerobacter</taxon>
    </lineage>
</organism>
<evidence type="ECO:0000313" key="2">
    <source>
        <dbReference type="Proteomes" id="UP000000555"/>
    </source>
</evidence>
<reference evidence="1 2" key="1">
    <citation type="journal article" date="2002" name="Genome Res.">
        <title>A complete sequence of the T. tengcongensis genome.</title>
        <authorList>
            <person name="Bao Q."/>
            <person name="Tian Y."/>
            <person name="Li W."/>
            <person name="Xu Z."/>
            <person name="Xuan Z."/>
            <person name="Hu S."/>
            <person name="Dong W."/>
            <person name="Yang J."/>
            <person name="Chen Y."/>
            <person name="Xue Y."/>
            <person name="Xu Y."/>
            <person name="Lai X."/>
            <person name="Huang L."/>
            <person name="Dong X."/>
            <person name="Ma Y."/>
            <person name="Ling L."/>
            <person name="Tan H."/>
            <person name="Chen R."/>
            <person name="Wang J."/>
            <person name="Yu J."/>
            <person name="Yang H."/>
        </authorList>
    </citation>
    <scope>NUCLEOTIDE SEQUENCE [LARGE SCALE GENOMIC DNA]</scope>
    <source>
        <strain evidence="2">DSM 15242 / JCM 11007 / NBRC 100824 / MB4</strain>
    </source>
</reference>
<dbReference type="KEGG" id="tte:TTE2728"/>